<keyword evidence="5" id="KW-1185">Reference proteome</keyword>
<dbReference type="SUPFAM" id="SSF48726">
    <property type="entry name" value="Immunoglobulin"/>
    <property type="match status" value="2"/>
</dbReference>
<dbReference type="Proteomes" id="UP001279410">
    <property type="component" value="Unassembled WGS sequence"/>
</dbReference>
<dbReference type="Pfam" id="PF07686">
    <property type="entry name" value="V-set"/>
    <property type="match status" value="1"/>
</dbReference>
<evidence type="ECO:0000313" key="4">
    <source>
        <dbReference type="EMBL" id="GLD69583.1"/>
    </source>
</evidence>
<protein>
    <submittedName>
        <fullName evidence="4">Sialic acid-binding Ig-like lectin 15</fullName>
    </submittedName>
</protein>
<dbReference type="InterPro" id="IPR013106">
    <property type="entry name" value="Ig_V-set"/>
</dbReference>
<feature type="domain" description="Ig-like" evidence="2">
    <location>
        <begin position="1"/>
        <end position="113"/>
    </location>
</feature>
<organism evidence="4 5">
    <name type="scientific">Lates japonicus</name>
    <name type="common">Japanese lates</name>
    <dbReference type="NCBI Taxonomy" id="270547"/>
    <lineage>
        <taxon>Eukaryota</taxon>
        <taxon>Metazoa</taxon>
        <taxon>Chordata</taxon>
        <taxon>Craniata</taxon>
        <taxon>Vertebrata</taxon>
        <taxon>Euteleostomi</taxon>
        <taxon>Actinopterygii</taxon>
        <taxon>Neopterygii</taxon>
        <taxon>Teleostei</taxon>
        <taxon>Neoteleostei</taxon>
        <taxon>Acanthomorphata</taxon>
        <taxon>Carangaria</taxon>
        <taxon>Carangaria incertae sedis</taxon>
        <taxon>Centropomidae</taxon>
        <taxon>Lates</taxon>
    </lineage>
</organism>
<accession>A0AAD3NAL0</accession>
<gene>
    <name evidence="3" type="ORF">AKAME5_002070000</name>
    <name evidence="4" type="ORF">AKAME5_002089700</name>
</gene>
<keyword evidence="1" id="KW-0812">Transmembrane</keyword>
<dbReference type="GO" id="GO:0045124">
    <property type="term" value="P:regulation of bone resorption"/>
    <property type="evidence" value="ECO:0007669"/>
    <property type="project" value="TreeGrafter"/>
</dbReference>
<dbReference type="PROSITE" id="PS50835">
    <property type="entry name" value="IG_LIKE"/>
    <property type="match status" value="2"/>
</dbReference>
<dbReference type="InterPro" id="IPR042836">
    <property type="entry name" value="SIG15"/>
</dbReference>
<proteinExistence type="predicted"/>
<evidence type="ECO:0000256" key="1">
    <source>
        <dbReference type="SAM" id="Phobius"/>
    </source>
</evidence>
<dbReference type="InterPro" id="IPR013783">
    <property type="entry name" value="Ig-like_fold"/>
</dbReference>
<dbReference type="EMBL" id="BRZM01000253">
    <property type="protein sequence ID" value="GLD69583.1"/>
    <property type="molecule type" value="Genomic_DNA"/>
</dbReference>
<keyword evidence="1" id="KW-0472">Membrane</keyword>
<dbReference type="InterPro" id="IPR007110">
    <property type="entry name" value="Ig-like_dom"/>
</dbReference>
<feature type="transmembrane region" description="Helical" evidence="1">
    <location>
        <begin position="215"/>
        <end position="238"/>
    </location>
</feature>
<dbReference type="GO" id="GO:0005886">
    <property type="term" value="C:plasma membrane"/>
    <property type="evidence" value="ECO:0007669"/>
    <property type="project" value="TreeGrafter"/>
</dbReference>
<sequence>MVVSPEVTVSRGEDAVLNCSFTHPQQQSYSGTIAVKWARASNSVPFFRCSVRNESMEGPTNCSFPELKHSLHGDPRRGELSLLIREAQLNDNGEYFCGVKLDGRSDYREKKTKLYVKAEPQILSLSVVETPSDSGNTTRRLQCEVEGNALPKVVWLLVSRKMMENQVKTSQTGPYRVTSSVPYSEGEVLTCRVESELGEAERTYPPSNTIQHSKMIAPIICGVLVVLLISAGVIVYCLRKRRAQDDTSPVHGNADVVANHQVRASDSPADAEIQLVYSTVTLTDSNTSPPLHVINSTQQHEEQGVLYSPVRE</sequence>
<evidence type="ECO:0000259" key="2">
    <source>
        <dbReference type="PROSITE" id="PS50835"/>
    </source>
</evidence>
<dbReference type="InterPro" id="IPR003599">
    <property type="entry name" value="Ig_sub"/>
</dbReference>
<evidence type="ECO:0000313" key="5">
    <source>
        <dbReference type="Proteomes" id="UP001279410"/>
    </source>
</evidence>
<evidence type="ECO:0000313" key="3">
    <source>
        <dbReference type="EMBL" id="GLD69387.1"/>
    </source>
</evidence>
<dbReference type="GO" id="GO:0032956">
    <property type="term" value="P:regulation of actin cytoskeleton organization"/>
    <property type="evidence" value="ECO:0007669"/>
    <property type="project" value="TreeGrafter"/>
</dbReference>
<dbReference type="GO" id="GO:2001204">
    <property type="term" value="P:regulation of osteoclast development"/>
    <property type="evidence" value="ECO:0007669"/>
    <property type="project" value="TreeGrafter"/>
</dbReference>
<name>A0AAD3NAL0_LATJO</name>
<dbReference type="Gene3D" id="2.60.40.10">
    <property type="entry name" value="Immunoglobulins"/>
    <property type="match status" value="2"/>
</dbReference>
<feature type="domain" description="Ig-like" evidence="2">
    <location>
        <begin position="120"/>
        <end position="211"/>
    </location>
</feature>
<comment type="caution">
    <text evidence="4">The sequence shown here is derived from an EMBL/GenBank/DDBJ whole genome shotgun (WGS) entry which is preliminary data.</text>
</comment>
<reference evidence="4" key="1">
    <citation type="submission" date="2022-08" db="EMBL/GenBank/DDBJ databases">
        <title>Genome sequencing of akame (Lates japonicus).</title>
        <authorList>
            <person name="Hashiguchi Y."/>
            <person name="Takahashi H."/>
        </authorList>
    </citation>
    <scope>NUCLEOTIDE SEQUENCE</scope>
    <source>
        <strain evidence="4">Kochi</strain>
    </source>
</reference>
<dbReference type="SMART" id="SM00409">
    <property type="entry name" value="IG"/>
    <property type="match status" value="1"/>
</dbReference>
<dbReference type="PANTHER" id="PTHR46942:SF1">
    <property type="entry name" value="SIALIC ACID-BINDING IG-LIKE LECTIN 15"/>
    <property type="match status" value="1"/>
</dbReference>
<dbReference type="AlphaFoldDB" id="A0AAD3NAL0"/>
<dbReference type="InterPro" id="IPR036179">
    <property type="entry name" value="Ig-like_dom_sf"/>
</dbReference>
<dbReference type="PANTHER" id="PTHR46942">
    <property type="entry name" value="SIALIC ACID-BINDING IG-LIKE LECTIN 15"/>
    <property type="match status" value="1"/>
</dbReference>
<dbReference type="EMBL" id="BRZM01000218">
    <property type="protein sequence ID" value="GLD69387.1"/>
    <property type="molecule type" value="Genomic_DNA"/>
</dbReference>
<keyword evidence="1" id="KW-1133">Transmembrane helix</keyword>